<accession>A0A6P8HFG6</accession>
<dbReference type="AlphaFoldDB" id="A0A6P8HFG6"/>
<dbReference type="Proteomes" id="UP000515163">
    <property type="component" value="Unplaced"/>
</dbReference>
<dbReference type="GeneID" id="116290782"/>
<proteinExistence type="inferred from homology"/>
<reference evidence="5" key="1">
    <citation type="submission" date="2025-08" db="UniProtKB">
        <authorList>
            <consortium name="RefSeq"/>
        </authorList>
    </citation>
    <scope>IDENTIFICATION</scope>
</reference>
<feature type="compositionally biased region" description="Basic and acidic residues" evidence="3">
    <location>
        <begin position="26"/>
        <end position="40"/>
    </location>
</feature>
<evidence type="ECO:0000313" key="4">
    <source>
        <dbReference type="Proteomes" id="UP000515163"/>
    </source>
</evidence>
<keyword evidence="4" id="KW-1185">Reference proteome</keyword>
<feature type="coiled-coil region" evidence="2">
    <location>
        <begin position="484"/>
        <end position="511"/>
    </location>
</feature>
<sequence>MEGSFGVDSRMQAILASIEQQESEDEGQRRLRENSPPRSLEDFLATTTNCNWPSTIDDEDNLGVSVDTIGLGTLEEIKDDLCSFAPFDVSLLDDLQRQIQELENRINRCGIMHPETRPSSQQSTGSPSKTHVLSPTSVRAISAGHPDEVINKKEKVTHRFGFSEEQSSIVKSIQYTNYPGFFPNEMTTLPGQLEAPQLLNKVIKAQNFPPAFRKVLKKLFLSEASVAILQDTFWWFFLNCFQSDKRSAQDGLFNRIADSFVCLFFGVPPPYKDRFFMHYPDCLAQAVYGAFCEAFPRSYSLFDENFKNYLLNVISEWVTGTKPPPQSWKKWNFKILEPANIRELQDDRTKSLKANMTFDVDTALEEVLPTDDRQAKRRGTATGPLSATKPPAPKEMESHEIGPGPEFERVNFNIFGQSPLVCHYLKMKELSSGEGPAIGISRTEISKQQTPTPTYKQVMDETKKAVKIRNVNYQKVLDLSTQESIKIQRQKQKAIQKLDKLKKDLVLKNQDFKIISDKLMELMSHPDYINSGNIASSQMQEHHPLDQEEPED</sequence>
<feature type="region of interest" description="Disordered" evidence="3">
    <location>
        <begin position="111"/>
        <end position="132"/>
    </location>
</feature>
<evidence type="ECO:0000256" key="3">
    <source>
        <dbReference type="SAM" id="MobiDB-lite"/>
    </source>
</evidence>
<name>A0A6P8HFG6_ACTTE</name>
<dbReference type="KEGG" id="aten:116290782"/>
<dbReference type="OrthoDB" id="5976715at2759"/>
<dbReference type="Pfam" id="PF14922">
    <property type="entry name" value="FWWh"/>
    <property type="match status" value="1"/>
</dbReference>
<dbReference type="RefSeq" id="XP_031553743.1">
    <property type="nucleotide sequence ID" value="XM_031697883.1"/>
</dbReference>
<organism evidence="4 5">
    <name type="scientific">Actinia tenebrosa</name>
    <name type="common">Australian red waratah sea anemone</name>
    <dbReference type="NCBI Taxonomy" id="6105"/>
    <lineage>
        <taxon>Eukaryota</taxon>
        <taxon>Metazoa</taxon>
        <taxon>Cnidaria</taxon>
        <taxon>Anthozoa</taxon>
        <taxon>Hexacorallia</taxon>
        <taxon>Actiniaria</taxon>
        <taxon>Actiniidae</taxon>
        <taxon>Actinia</taxon>
    </lineage>
</organism>
<protein>
    <submittedName>
        <fullName evidence="5">Protein FAM227B-like</fullName>
    </submittedName>
</protein>
<feature type="region of interest" description="Disordered" evidence="3">
    <location>
        <begin position="368"/>
        <end position="399"/>
    </location>
</feature>
<evidence type="ECO:0000256" key="1">
    <source>
        <dbReference type="ARBA" id="ARBA00008666"/>
    </source>
</evidence>
<dbReference type="InterPro" id="IPR029417">
    <property type="entry name" value="FAM227"/>
</dbReference>
<keyword evidence="2" id="KW-0175">Coiled coil</keyword>
<dbReference type="InParanoid" id="A0A6P8HFG6"/>
<comment type="similarity">
    <text evidence="1">Belongs to the FAM227 family.</text>
</comment>
<dbReference type="PANTHER" id="PTHR33560:SF2">
    <property type="entry name" value="PROTEIN FAM227B"/>
    <property type="match status" value="1"/>
</dbReference>
<evidence type="ECO:0000313" key="5">
    <source>
        <dbReference type="RefSeq" id="XP_031553743.1"/>
    </source>
</evidence>
<feature type="region of interest" description="Disordered" evidence="3">
    <location>
        <begin position="18"/>
        <end position="40"/>
    </location>
</feature>
<gene>
    <name evidence="5" type="primary">LOC116290782</name>
</gene>
<dbReference type="FunCoup" id="A0A6P8HFG6">
    <property type="interactions" value="11"/>
</dbReference>
<evidence type="ECO:0000256" key="2">
    <source>
        <dbReference type="SAM" id="Coils"/>
    </source>
</evidence>
<feature type="compositionally biased region" description="Polar residues" evidence="3">
    <location>
        <begin position="117"/>
        <end position="132"/>
    </location>
</feature>
<dbReference type="PANTHER" id="PTHR33560">
    <property type="entry name" value="PROTEIN FAM227B"/>
    <property type="match status" value="1"/>
</dbReference>